<gene>
    <name evidence="2" type="ORF">ISALK_09980</name>
</gene>
<sequence length="78" mass="8792">MNHKGKGHGWMMVLCLIPIAAIFLLPRFGVELGPLGRMAPYAIFLICPIMHIGMMVFMFKDKKGEGHHGEEAVEQNRQ</sequence>
<feature type="transmembrane region" description="Helical" evidence="1">
    <location>
        <begin position="39"/>
        <end position="59"/>
    </location>
</feature>
<protein>
    <submittedName>
        <fullName evidence="2">DUF2933 domain-containing protein</fullName>
    </submittedName>
</protein>
<organism evidence="2 3">
    <name type="scientific">Isachenkonia alkalipeptolytica</name>
    <dbReference type="NCBI Taxonomy" id="2565777"/>
    <lineage>
        <taxon>Bacteria</taxon>
        <taxon>Bacillati</taxon>
        <taxon>Bacillota</taxon>
        <taxon>Clostridia</taxon>
        <taxon>Eubacteriales</taxon>
        <taxon>Clostridiaceae</taxon>
        <taxon>Isachenkonia</taxon>
    </lineage>
</organism>
<dbReference type="AlphaFoldDB" id="A0AA44BF53"/>
<dbReference type="RefSeq" id="WP_160721862.1">
    <property type="nucleotide sequence ID" value="NZ_SUMG01000012.1"/>
</dbReference>
<reference evidence="2 3" key="1">
    <citation type="submission" date="2019-04" db="EMBL/GenBank/DDBJ databases">
        <title>Isachenkonia alkalipeptolytica gen. nov. sp. nov. a new anaerobic, alkiliphilic organothrophic bacterium capable to reduce synthesized ferrihydrite isolated from a soda lake.</title>
        <authorList>
            <person name="Toshchakov S.V."/>
            <person name="Zavarzina D.G."/>
            <person name="Zhilina T.N."/>
            <person name="Kostrikina N.A."/>
            <person name="Kublanov I.V."/>
        </authorList>
    </citation>
    <scope>NUCLEOTIDE SEQUENCE [LARGE SCALE GENOMIC DNA]</scope>
    <source>
        <strain evidence="2 3">Z-1701</strain>
    </source>
</reference>
<dbReference type="Proteomes" id="UP000449710">
    <property type="component" value="Unassembled WGS sequence"/>
</dbReference>
<keyword evidence="1" id="KW-0812">Transmembrane</keyword>
<proteinExistence type="predicted"/>
<keyword evidence="1" id="KW-0472">Membrane</keyword>
<evidence type="ECO:0000256" key="1">
    <source>
        <dbReference type="SAM" id="Phobius"/>
    </source>
</evidence>
<keyword evidence="1" id="KW-1133">Transmembrane helix</keyword>
<accession>A0AA44BF53</accession>
<evidence type="ECO:0000313" key="3">
    <source>
        <dbReference type="Proteomes" id="UP000449710"/>
    </source>
</evidence>
<keyword evidence="3" id="KW-1185">Reference proteome</keyword>
<dbReference type="EMBL" id="SUMG01000012">
    <property type="protein sequence ID" value="NBG88830.1"/>
    <property type="molecule type" value="Genomic_DNA"/>
</dbReference>
<evidence type="ECO:0000313" key="2">
    <source>
        <dbReference type="EMBL" id="NBG88830.1"/>
    </source>
</evidence>
<name>A0AA44BF53_9CLOT</name>
<comment type="caution">
    <text evidence="2">The sequence shown here is derived from an EMBL/GenBank/DDBJ whole genome shotgun (WGS) entry which is preliminary data.</text>
</comment>